<reference evidence="2 3" key="1">
    <citation type="journal article" date="2009" name="Nature">
        <title>Evolution of pathogenicity and sexual reproduction in eight Candida genomes.</title>
        <authorList>
            <person name="Butler G."/>
            <person name="Rasmussen M.D."/>
            <person name="Lin M.F."/>
            <person name="Santos M.A."/>
            <person name="Sakthikumar S."/>
            <person name="Munro C.A."/>
            <person name="Rheinbay E."/>
            <person name="Grabherr M."/>
            <person name="Forche A."/>
            <person name="Reedy J.L."/>
            <person name="Agrafioti I."/>
            <person name="Arnaud M.B."/>
            <person name="Bates S."/>
            <person name="Brown A.J."/>
            <person name="Brunke S."/>
            <person name="Costanzo M.C."/>
            <person name="Fitzpatrick D.A."/>
            <person name="de Groot P.W."/>
            <person name="Harris D."/>
            <person name="Hoyer L.L."/>
            <person name="Hube B."/>
            <person name="Klis F.M."/>
            <person name="Kodira C."/>
            <person name="Lennard N."/>
            <person name="Logue M.E."/>
            <person name="Martin R."/>
            <person name="Neiman A.M."/>
            <person name="Nikolaou E."/>
            <person name="Quail M.A."/>
            <person name="Quinn J."/>
            <person name="Santos M.C."/>
            <person name="Schmitzberger F.F."/>
            <person name="Sherlock G."/>
            <person name="Shah P."/>
            <person name="Silverstein K.A."/>
            <person name="Skrzypek M.S."/>
            <person name="Soll D."/>
            <person name="Staggs R."/>
            <person name="Stansfield I."/>
            <person name="Stumpf M.P."/>
            <person name="Sudbery P.E."/>
            <person name="Srikantha T."/>
            <person name="Zeng Q."/>
            <person name="Berman J."/>
            <person name="Berriman M."/>
            <person name="Heitman J."/>
            <person name="Gow N.A."/>
            <person name="Lorenz M.C."/>
            <person name="Birren B.W."/>
            <person name="Kellis M."/>
            <person name="Cuomo C.A."/>
        </authorList>
    </citation>
    <scope>NUCLEOTIDE SEQUENCE [LARGE SCALE GENOMIC DNA]</scope>
    <source>
        <strain evidence="2 3">ATCC 42720</strain>
    </source>
</reference>
<gene>
    <name evidence="2" type="ORF">CLUG_05379</name>
</gene>
<evidence type="ECO:0000313" key="3">
    <source>
        <dbReference type="Proteomes" id="UP000007703"/>
    </source>
</evidence>
<protein>
    <submittedName>
        <fullName evidence="2">Uncharacterized protein</fullName>
    </submittedName>
</protein>
<evidence type="ECO:0000256" key="1">
    <source>
        <dbReference type="SAM" id="MobiDB-lite"/>
    </source>
</evidence>
<dbReference type="Proteomes" id="UP000007703">
    <property type="component" value="Unassembled WGS sequence"/>
</dbReference>
<proteinExistence type="predicted"/>
<organism evidence="2 3">
    <name type="scientific">Clavispora lusitaniae (strain ATCC 42720)</name>
    <name type="common">Yeast</name>
    <name type="synonym">Candida lusitaniae</name>
    <dbReference type="NCBI Taxonomy" id="306902"/>
    <lineage>
        <taxon>Eukaryota</taxon>
        <taxon>Fungi</taxon>
        <taxon>Dikarya</taxon>
        <taxon>Ascomycota</taxon>
        <taxon>Saccharomycotina</taxon>
        <taxon>Pichiomycetes</taxon>
        <taxon>Metschnikowiaceae</taxon>
        <taxon>Clavispora</taxon>
    </lineage>
</organism>
<feature type="region of interest" description="Disordered" evidence="1">
    <location>
        <begin position="377"/>
        <end position="419"/>
    </location>
</feature>
<dbReference type="KEGG" id="clu:CLUG_05379"/>
<accession>C4YB87</accession>
<dbReference type="InParanoid" id="C4YB87"/>
<dbReference type="AlphaFoldDB" id="C4YB87"/>
<dbReference type="VEuPathDB" id="FungiDB:CLUG_05379"/>
<sequence length="823" mass="87772">MHPDIDCSAIAQDVDSGFQASGSQRLELRETKESFAHKLFWILFCISTYSVRIAVGIGQRMELHKCRIQVVGQTFERHGHHVINIAKARVDGNGRRVPHRPRLEQCQKVQRKVFERVGENQSVGTRAVHVVVSFAHSPIQREDSHELLAHRLAQLDKQLFAHKRKRIAKNGGHHRVSVDKTEDVSETFAHSQNQVDNTHFAGASAVCVEHGGSEVAVVLCVERAVVLEQDGEGQVFREDRYSRVQREADQGRFARRETVVSGHSQAVGAAQLESASVAHALLHRRHESVRQGSAVALKHKGRPLAHDSARDGAEPAKVRHVCGGVGHGKNVQADVSRHQVLAQKTDVLVVGRVQGTLGLCQRAAAHVSVFLDARAAGAPRGKRAQKSGDFASAGASQGQRRGADGHGQTRLGRAGRKSLHGVQGVLDDASAVGGVSEKTVVERHERVVQVARQHKSRRVELGREVEDVHAAVEEHDGVGRGIGGVVAVVAVAVAVAVAENGQADRVGRHHWQSPSHTGHADVDQKHMVHGFAAGLVVLGHSNVVDAAVQLGPSRPVHTSARGVERRHVLERNVVVAESAHVTREAACGGVGHGRVDVGAAAVAARRAQASCHVDCGHRVLARSERRKRAHRDRHRQVCGAAERFGLGHRVQGAAHVARRGGASVHGSVSGACGGRHHVSEREERARGVLGVVGEPRGREREAAGVGGRGHVEGNGTTTGCQTSTGVAGGGWSEVVVGVCVGVCVGVVYVVCVGVVYVVCVGVVCVVCIVWLAEAGCLVGCLVVLKLLMFSLWNAGLDTSGIDPLGMLIDGSAKVGTEPVWFPW</sequence>
<name>C4YB87_CLAL4</name>
<evidence type="ECO:0000313" key="2">
    <source>
        <dbReference type="EMBL" id="EEQ41252.1"/>
    </source>
</evidence>
<dbReference type="EMBL" id="CH408082">
    <property type="protein sequence ID" value="EEQ41252.1"/>
    <property type="molecule type" value="Genomic_DNA"/>
</dbReference>
<dbReference type="HOGENOM" id="CLU_343879_0_0_1"/>